<dbReference type="InterPro" id="IPR050097">
    <property type="entry name" value="Ferredoxin-NADP_redctase_2"/>
</dbReference>
<keyword evidence="1" id="KW-0285">Flavoprotein</keyword>
<dbReference type="AlphaFoldDB" id="A0A926DDX6"/>
<dbReference type="PRINTS" id="PR00469">
    <property type="entry name" value="PNDRDTASEII"/>
</dbReference>
<organism evidence="4 5">
    <name type="scientific">Feifania hominis</name>
    <dbReference type="NCBI Taxonomy" id="2763660"/>
    <lineage>
        <taxon>Bacteria</taxon>
        <taxon>Bacillati</taxon>
        <taxon>Bacillota</taxon>
        <taxon>Clostridia</taxon>
        <taxon>Eubacteriales</taxon>
        <taxon>Feifaniaceae</taxon>
        <taxon>Feifania</taxon>
    </lineage>
</organism>
<keyword evidence="5" id="KW-1185">Reference proteome</keyword>
<evidence type="ECO:0000256" key="1">
    <source>
        <dbReference type="ARBA" id="ARBA00022630"/>
    </source>
</evidence>
<dbReference type="PRINTS" id="PR00368">
    <property type="entry name" value="FADPNR"/>
</dbReference>
<reference evidence="4" key="1">
    <citation type="submission" date="2020-08" db="EMBL/GenBank/DDBJ databases">
        <title>Genome public.</title>
        <authorList>
            <person name="Liu C."/>
            <person name="Sun Q."/>
        </authorList>
    </citation>
    <scope>NUCLEOTIDE SEQUENCE</scope>
    <source>
        <strain evidence="4">BX7</strain>
    </source>
</reference>
<dbReference type="InterPro" id="IPR036188">
    <property type="entry name" value="FAD/NAD-bd_sf"/>
</dbReference>
<dbReference type="PANTHER" id="PTHR48105">
    <property type="entry name" value="THIOREDOXIN REDUCTASE 1-RELATED-RELATED"/>
    <property type="match status" value="1"/>
</dbReference>
<protein>
    <submittedName>
        <fullName evidence="4">FAD-dependent oxidoreductase</fullName>
    </submittedName>
</protein>
<dbReference type="RefSeq" id="WP_249299822.1">
    <property type="nucleotide sequence ID" value="NZ_JACRSP010000002.1"/>
</dbReference>
<evidence type="ECO:0000256" key="2">
    <source>
        <dbReference type="ARBA" id="ARBA00023002"/>
    </source>
</evidence>
<dbReference type="GO" id="GO:0016491">
    <property type="term" value="F:oxidoreductase activity"/>
    <property type="evidence" value="ECO:0007669"/>
    <property type="project" value="UniProtKB-KW"/>
</dbReference>
<dbReference type="Pfam" id="PF07992">
    <property type="entry name" value="Pyr_redox_2"/>
    <property type="match status" value="1"/>
</dbReference>
<evidence type="ECO:0000259" key="3">
    <source>
        <dbReference type="Pfam" id="PF07992"/>
    </source>
</evidence>
<dbReference type="SUPFAM" id="SSF51905">
    <property type="entry name" value="FAD/NAD(P)-binding domain"/>
    <property type="match status" value="1"/>
</dbReference>
<evidence type="ECO:0000313" key="4">
    <source>
        <dbReference type="EMBL" id="MBC8536067.1"/>
    </source>
</evidence>
<feature type="domain" description="FAD/NAD(P)-binding" evidence="3">
    <location>
        <begin position="2"/>
        <end position="270"/>
    </location>
</feature>
<dbReference type="Gene3D" id="3.50.50.60">
    <property type="entry name" value="FAD/NAD(P)-binding domain"/>
    <property type="match status" value="2"/>
</dbReference>
<proteinExistence type="predicted"/>
<evidence type="ECO:0000313" key="5">
    <source>
        <dbReference type="Proteomes" id="UP000620366"/>
    </source>
</evidence>
<dbReference type="InterPro" id="IPR023753">
    <property type="entry name" value="FAD/NAD-binding_dom"/>
</dbReference>
<accession>A0A926DDX6</accession>
<dbReference type="EMBL" id="JACRSP010000002">
    <property type="protein sequence ID" value="MBC8536067.1"/>
    <property type="molecule type" value="Genomic_DNA"/>
</dbReference>
<keyword evidence="2" id="KW-0560">Oxidoreductase</keyword>
<dbReference type="Proteomes" id="UP000620366">
    <property type="component" value="Unassembled WGS sequence"/>
</dbReference>
<gene>
    <name evidence="4" type="ORF">H8695_05100</name>
</gene>
<name>A0A926DDX6_9FIRM</name>
<comment type="caution">
    <text evidence="4">The sequence shown here is derived from an EMBL/GenBank/DDBJ whole genome shotgun (WGS) entry which is preliminary data.</text>
</comment>
<sequence length="285" mass="30266">MYDVIIIGRGPAGISAAIYTARANLKTLVVAKDYGALAKTDKIENYYGFTEPVGGMELLQNGERQAQRLGAEVVECEVLSVKREEYFTVSTTAGEYESRALILATGTARKKAQHLNLTEFEGRGVSFCAVCDGFFYRGKKVGVLGAGDYALAEAGELSAFTQDIVLLTDGAPLTADFSSFRVEPRRITAVEGGDRLEAVRFEDGGREELAGLFVALGTASALDLARKTGIATLENRIAVDARMKTNIDGLFAAGDVTGGFLQVAKAVGDGAVAAKGVIDYVRRLG</sequence>